<name>A0A1H4SER6_RHOJO</name>
<dbReference type="Pfam" id="PF00392">
    <property type="entry name" value="GntR"/>
    <property type="match status" value="1"/>
</dbReference>
<evidence type="ECO:0000259" key="4">
    <source>
        <dbReference type="PROSITE" id="PS50949"/>
    </source>
</evidence>
<dbReference type="CDD" id="cd07377">
    <property type="entry name" value="WHTH_GntR"/>
    <property type="match status" value="1"/>
</dbReference>
<dbReference type="InterPro" id="IPR036388">
    <property type="entry name" value="WH-like_DNA-bd_sf"/>
</dbReference>
<feature type="domain" description="HTH gntR-type" evidence="4">
    <location>
        <begin position="9"/>
        <end position="76"/>
    </location>
</feature>
<dbReference type="SMART" id="SM00345">
    <property type="entry name" value="HTH_GNTR"/>
    <property type="match status" value="1"/>
</dbReference>
<keyword evidence="3" id="KW-0804">Transcription</keyword>
<protein>
    <submittedName>
        <fullName evidence="5">DNA-binding transcriptional regulator, GntR family</fullName>
    </submittedName>
</protein>
<dbReference type="InterPro" id="IPR036390">
    <property type="entry name" value="WH_DNA-bd_sf"/>
</dbReference>
<keyword evidence="1" id="KW-0805">Transcription regulation</keyword>
<dbReference type="InterPro" id="IPR008920">
    <property type="entry name" value="TF_FadR/GntR_C"/>
</dbReference>
<dbReference type="Pfam" id="PF07729">
    <property type="entry name" value="FCD"/>
    <property type="match status" value="1"/>
</dbReference>
<gene>
    <name evidence="5" type="ORF">SAMN04490220_1605</name>
</gene>
<dbReference type="OrthoDB" id="3864082at2"/>
<dbReference type="InterPro" id="IPR000524">
    <property type="entry name" value="Tscrpt_reg_HTH_GntR"/>
</dbReference>
<dbReference type="GO" id="GO:0003677">
    <property type="term" value="F:DNA binding"/>
    <property type="evidence" value="ECO:0007669"/>
    <property type="project" value="UniProtKB-KW"/>
</dbReference>
<dbReference type="Gene3D" id="1.10.10.10">
    <property type="entry name" value="Winged helix-like DNA-binding domain superfamily/Winged helix DNA-binding domain"/>
    <property type="match status" value="1"/>
</dbReference>
<proteinExistence type="predicted"/>
<dbReference type="EMBL" id="FNTL01000004">
    <property type="protein sequence ID" value="SEC42311.1"/>
    <property type="molecule type" value="Genomic_DNA"/>
</dbReference>
<dbReference type="InterPro" id="IPR011711">
    <property type="entry name" value="GntR_C"/>
</dbReference>
<dbReference type="SUPFAM" id="SSF46785">
    <property type="entry name" value="Winged helix' DNA-binding domain"/>
    <property type="match status" value="1"/>
</dbReference>
<organism evidence="5 6">
    <name type="scientific">Rhodococcus jostii</name>
    <dbReference type="NCBI Taxonomy" id="132919"/>
    <lineage>
        <taxon>Bacteria</taxon>
        <taxon>Bacillati</taxon>
        <taxon>Actinomycetota</taxon>
        <taxon>Actinomycetes</taxon>
        <taxon>Mycobacteriales</taxon>
        <taxon>Nocardiaceae</taxon>
        <taxon>Rhodococcus</taxon>
    </lineage>
</organism>
<dbReference type="GO" id="GO:0003700">
    <property type="term" value="F:DNA-binding transcription factor activity"/>
    <property type="evidence" value="ECO:0007669"/>
    <property type="project" value="InterPro"/>
</dbReference>
<dbReference type="Gene3D" id="1.20.120.530">
    <property type="entry name" value="GntR ligand-binding domain-like"/>
    <property type="match status" value="1"/>
</dbReference>
<dbReference type="AlphaFoldDB" id="A0A1H4SER6"/>
<reference evidence="6" key="1">
    <citation type="submission" date="2016-10" db="EMBL/GenBank/DDBJ databases">
        <authorList>
            <person name="Varghese N."/>
        </authorList>
    </citation>
    <scope>NUCLEOTIDE SEQUENCE [LARGE SCALE GENOMIC DNA]</scope>
    <source>
        <strain evidence="6">DSM 44719</strain>
    </source>
</reference>
<evidence type="ECO:0000256" key="2">
    <source>
        <dbReference type="ARBA" id="ARBA00023125"/>
    </source>
</evidence>
<sequence length="221" mass="24611">MPKAFVGRAQLSTEVESYVREQILTGEFPAGSRVRAENLAEDLGVSPTPVREALQALRGQGFLSLEPRKGFRVLALSDQDIDDVFLAQAFLAGQLARRAATNLSDDQLDNLTQMHDEIDQAAALRDSETVQDLNDSFHRIINKSAGSPKLRLLLSNTLFYVPSRFFATNHQYPSSDHRREVLSALRRRDPDAAEQSMSHLISHSGHLLREFLGNRGIEDAS</sequence>
<dbReference type="PANTHER" id="PTHR43537:SF24">
    <property type="entry name" value="GLUCONATE OPERON TRANSCRIPTIONAL REPRESSOR"/>
    <property type="match status" value="1"/>
</dbReference>
<keyword evidence="2 5" id="KW-0238">DNA-binding</keyword>
<evidence type="ECO:0000256" key="3">
    <source>
        <dbReference type="ARBA" id="ARBA00023163"/>
    </source>
</evidence>
<dbReference type="PANTHER" id="PTHR43537">
    <property type="entry name" value="TRANSCRIPTIONAL REGULATOR, GNTR FAMILY"/>
    <property type="match status" value="1"/>
</dbReference>
<dbReference type="SMART" id="SM00895">
    <property type="entry name" value="FCD"/>
    <property type="match status" value="1"/>
</dbReference>
<evidence type="ECO:0000313" key="6">
    <source>
        <dbReference type="Proteomes" id="UP000183407"/>
    </source>
</evidence>
<dbReference type="Proteomes" id="UP000183407">
    <property type="component" value="Unassembled WGS sequence"/>
</dbReference>
<dbReference type="SUPFAM" id="SSF48008">
    <property type="entry name" value="GntR ligand-binding domain-like"/>
    <property type="match status" value="1"/>
</dbReference>
<dbReference type="PROSITE" id="PS50949">
    <property type="entry name" value="HTH_GNTR"/>
    <property type="match status" value="1"/>
</dbReference>
<dbReference type="RefSeq" id="WP_073360476.1">
    <property type="nucleotide sequence ID" value="NZ_FNTL01000004.1"/>
</dbReference>
<evidence type="ECO:0000256" key="1">
    <source>
        <dbReference type="ARBA" id="ARBA00023015"/>
    </source>
</evidence>
<evidence type="ECO:0000313" key="5">
    <source>
        <dbReference type="EMBL" id="SEC42311.1"/>
    </source>
</evidence>
<accession>A0A1H4SER6</accession>